<feature type="region of interest" description="Disordered" evidence="1">
    <location>
        <begin position="213"/>
        <end position="233"/>
    </location>
</feature>
<keyword evidence="7" id="KW-1185">Reference proteome</keyword>
<evidence type="ECO:0000259" key="3">
    <source>
        <dbReference type="Pfam" id="PF26589"/>
    </source>
</evidence>
<dbReference type="InterPro" id="IPR058910">
    <property type="entry name" value="DUF8186_M"/>
</dbReference>
<dbReference type="Pfam" id="PF26589">
    <property type="entry name" value="DUF8186"/>
    <property type="match status" value="1"/>
</dbReference>
<evidence type="ECO:0000313" key="7">
    <source>
        <dbReference type="Proteomes" id="UP000011687"/>
    </source>
</evidence>
<accession>M0K7D4</accession>
<evidence type="ECO:0000256" key="2">
    <source>
        <dbReference type="SAM" id="Phobius"/>
    </source>
</evidence>
<name>M0K7D4_9EURY</name>
<evidence type="ECO:0000256" key="1">
    <source>
        <dbReference type="SAM" id="MobiDB-lite"/>
    </source>
</evidence>
<keyword evidence="2" id="KW-1133">Transmembrane helix</keyword>
<sequence>MAGLFRLSVLGVFLLLLFSGIAGIGAGENVTAENATVGNLTESPQHGYNTSVIQAGLSLDPDTNYRANANFSGNVAAARVDATDVTYGQPVSTYEHWNQEEHAEFTAGGEDTSRYPQQATLYDGRIIHDAHITRFTHTASTIAYYDNQTVRYSAPNGTVRGVVDYRVTEPTDDERPRVDVDRYDTYNERSLIGHSIESVCLIREEKRSQITTDDDPCNSIWTIGTGSPGPRPDIEYEDTPRRSATNYTLVAVIEADIEIRVRQFRPSDDEYAESWPVVDTYTITDRVIATDQWETIPYELQRTAFSQTDNSGTRYENDRAGIYVEPPDQPWAGIVVDDTYISSEWRFYSHRDTGWDTTITTTNSGDTATAEYDTVPIQQYAVPGPHGVSIQQPPEGSDIAVADVQRGGGRTIPAAASHENLSVGIAGNQSQSLPRNYSRVSSVTIQGENIGFNNVTVKGPVNGTQKRATTAALRFEPTRKDSNLTARVVDTNDTHVAVEIKLIDEDGSPIPLGNTNKGVIRLPTNETIQTNRTGYARVVIENYTSGTITYEPETWHGRTSAYKPSQAQYVAYPALRSQEVVFEWIAGLLIGSLPILLPWYYIRQFENMGNWVP</sequence>
<proteinExistence type="predicted"/>
<keyword evidence="2" id="KW-0472">Membrane</keyword>
<feature type="domain" description="DUF8186" evidence="3">
    <location>
        <begin position="104"/>
        <end position="291"/>
    </location>
</feature>
<dbReference type="Proteomes" id="UP000011687">
    <property type="component" value="Unassembled WGS sequence"/>
</dbReference>
<dbReference type="InterPro" id="IPR058499">
    <property type="entry name" value="DUF8186"/>
</dbReference>
<dbReference type="Pfam" id="PF26591">
    <property type="entry name" value="DUF8186_C"/>
    <property type="match status" value="1"/>
</dbReference>
<dbReference type="InterPro" id="IPR058911">
    <property type="entry name" value="DUF8186_C"/>
</dbReference>
<feature type="domain" description="DUF8186" evidence="5">
    <location>
        <begin position="480"/>
        <end position="567"/>
    </location>
</feature>
<gene>
    <name evidence="6" type="ORF">C435_11420</name>
</gene>
<keyword evidence="2" id="KW-0812">Transmembrane</keyword>
<organism evidence="6 7">
    <name type="scientific">Haloarcula marismortui ATCC 33799</name>
    <dbReference type="NCBI Taxonomy" id="662475"/>
    <lineage>
        <taxon>Archaea</taxon>
        <taxon>Methanobacteriati</taxon>
        <taxon>Methanobacteriota</taxon>
        <taxon>Stenosarchaea group</taxon>
        <taxon>Halobacteria</taxon>
        <taxon>Halobacteriales</taxon>
        <taxon>Haloarculaceae</taxon>
        <taxon>Haloarcula</taxon>
    </lineage>
</organism>
<comment type="caution">
    <text evidence="6">The sequence shown here is derived from an EMBL/GenBank/DDBJ whole genome shotgun (WGS) entry which is preliminary data.</text>
</comment>
<protein>
    <submittedName>
        <fullName evidence="6">Uncharacterized protein</fullName>
    </submittedName>
</protein>
<evidence type="ECO:0000259" key="4">
    <source>
        <dbReference type="Pfam" id="PF26590"/>
    </source>
</evidence>
<dbReference type="AlphaFoldDB" id="M0K7D4"/>
<dbReference type="PATRIC" id="fig|662475.6.peg.2226"/>
<feature type="domain" description="DUF8186" evidence="4">
    <location>
        <begin position="310"/>
        <end position="467"/>
    </location>
</feature>
<evidence type="ECO:0000259" key="5">
    <source>
        <dbReference type="Pfam" id="PF26591"/>
    </source>
</evidence>
<evidence type="ECO:0000313" key="6">
    <source>
        <dbReference type="EMBL" id="EMA17307.1"/>
    </source>
</evidence>
<dbReference type="EMBL" id="AOLS01000061">
    <property type="protein sequence ID" value="EMA17307.1"/>
    <property type="molecule type" value="Genomic_DNA"/>
</dbReference>
<reference evidence="6 7" key="1">
    <citation type="journal article" date="2014" name="PLoS Genet.">
        <title>Phylogenetically driven sequencing of extremely halophilic archaea reveals strategies for static and dynamic osmo-response.</title>
        <authorList>
            <person name="Becker E.A."/>
            <person name="Seitzer P.M."/>
            <person name="Tritt A."/>
            <person name="Larsen D."/>
            <person name="Krusor M."/>
            <person name="Yao A.I."/>
            <person name="Wu D."/>
            <person name="Madern D."/>
            <person name="Eisen J.A."/>
            <person name="Darling A.E."/>
            <person name="Facciotti M.T."/>
        </authorList>
    </citation>
    <scope>NUCLEOTIDE SEQUENCE [LARGE SCALE GENOMIC DNA]</scope>
    <source>
        <strain evidence="6 7">ATCC 33799</strain>
    </source>
</reference>
<feature type="transmembrane region" description="Helical" evidence="2">
    <location>
        <begin position="581"/>
        <end position="602"/>
    </location>
</feature>
<dbReference type="Pfam" id="PF26590">
    <property type="entry name" value="DUF8186_M"/>
    <property type="match status" value="1"/>
</dbReference>